<feature type="compositionally biased region" description="Basic and acidic residues" evidence="2">
    <location>
        <begin position="267"/>
        <end position="291"/>
    </location>
</feature>
<dbReference type="InterPro" id="IPR001394">
    <property type="entry name" value="Peptidase_C19_UCH"/>
</dbReference>
<dbReference type="SUPFAM" id="SSF54001">
    <property type="entry name" value="Cysteine proteinases"/>
    <property type="match status" value="1"/>
</dbReference>
<feature type="compositionally biased region" description="Basic residues" evidence="2">
    <location>
        <begin position="522"/>
        <end position="531"/>
    </location>
</feature>
<dbReference type="GO" id="GO:0005829">
    <property type="term" value="C:cytosol"/>
    <property type="evidence" value="ECO:0007669"/>
    <property type="project" value="TreeGrafter"/>
</dbReference>
<feature type="compositionally biased region" description="Basic and acidic residues" evidence="2">
    <location>
        <begin position="532"/>
        <end position="543"/>
    </location>
</feature>
<sequence length="670" mass="76598">MMDMEQEDKEEVELEKDINSKVMAMKQEDFIISSFENMAGHRVRRMKNLGNTCYFNSVLQNLLSIDRLRVSLQICSPKLDCADRPITRNLWSLFLNADTTNDAFDQLYLTSLLDSIRSIAPEFRGNQQQDSHEFLRRFLNGLQEEENGWVKDIFEGSLSSTVTCDHCGHISRKIEPFLDLSLSLPSTESDGVVRSKEHVFPAREVGDQDDQITSGFFEYRNTGPRSFILRKRKTCSVLAMDNMDLNVHDGDANKGYNEYQKDICGKRPSEFNRDSGEGVELVESHQKKVEDLGEVEDPEEGDDPEEEVEDPEDCCGHHPCICNKHIAAALPECRQNDQIKEKDEDPETEEEEDAEDCCGHYPCICNKDSVEIAALPEGQQKDQTKEDKEEADPEEPNGCCEKQVLVSNEEDLQENQGNLTVEEFTFAFEEAWKNDNLDFYRAVLSGPEVSNVQDEGESLIRKRRCKDLEPILDFTDGMQSADTNGNNLTIERCLELFTEPEPVEYTCEHCPNRFQPPYEGRGKRKGKGKGKLKPETSDSNRRLEMGGKRTLLLARIPPILTIHLKRFKQDAHGTILKIDNHIKFKEMLDLTPYVDPSYKDKELRYRLIGVVEHLGTFSAGHYVAYVKGVLREGNCPVWLKANDNSPVREVLPKEVLKSMAYILFFETMQD</sequence>
<dbReference type="InterPro" id="IPR028889">
    <property type="entry name" value="USP"/>
</dbReference>
<dbReference type="GO" id="GO:0005634">
    <property type="term" value="C:nucleus"/>
    <property type="evidence" value="ECO:0007669"/>
    <property type="project" value="TreeGrafter"/>
</dbReference>
<proteinExistence type="inferred from homology"/>
<dbReference type="Gramene" id="ONK77184">
    <property type="protein sequence ID" value="ONK77184"/>
    <property type="gene ID" value="A4U43_C02F3960"/>
</dbReference>
<evidence type="ECO:0000256" key="1">
    <source>
        <dbReference type="ARBA" id="ARBA00009085"/>
    </source>
</evidence>
<gene>
    <name evidence="4" type="ORF">A4U43_C02F3960</name>
</gene>
<keyword evidence="5" id="KW-1185">Reference proteome</keyword>
<dbReference type="Proteomes" id="UP000243459">
    <property type="component" value="Chromosome 2"/>
</dbReference>
<dbReference type="GO" id="GO:0004843">
    <property type="term" value="F:cysteine-type deubiquitinase activity"/>
    <property type="evidence" value="ECO:0007669"/>
    <property type="project" value="InterPro"/>
</dbReference>
<accession>A0A5P1FGJ5</accession>
<dbReference type="AlphaFoldDB" id="A0A5P1FGJ5"/>
<dbReference type="Gene3D" id="3.90.70.10">
    <property type="entry name" value="Cysteine proteinases"/>
    <property type="match status" value="2"/>
</dbReference>
<evidence type="ECO:0000259" key="3">
    <source>
        <dbReference type="PROSITE" id="PS50235"/>
    </source>
</evidence>
<dbReference type="Pfam" id="PF00443">
    <property type="entry name" value="UCH"/>
    <property type="match status" value="1"/>
</dbReference>
<dbReference type="PANTHER" id="PTHR24006">
    <property type="entry name" value="UBIQUITIN CARBOXYL-TERMINAL HYDROLASE"/>
    <property type="match status" value="1"/>
</dbReference>
<feature type="compositionally biased region" description="Acidic residues" evidence="2">
    <location>
        <begin position="292"/>
        <end position="310"/>
    </location>
</feature>
<protein>
    <recommendedName>
        <fullName evidence="3">USP domain-containing protein</fullName>
    </recommendedName>
</protein>
<organism evidence="4 5">
    <name type="scientific">Asparagus officinalis</name>
    <name type="common">Garden asparagus</name>
    <dbReference type="NCBI Taxonomy" id="4686"/>
    <lineage>
        <taxon>Eukaryota</taxon>
        <taxon>Viridiplantae</taxon>
        <taxon>Streptophyta</taxon>
        <taxon>Embryophyta</taxon>
        <taxon>Tracheophyta</taxon>
        <taxon>Spermatophyta</taxon>
        <taxon>Magnoliopsida</taxon>
        <taxon>Liliopsida</taxon>
        <taxon>Asparagales</taxon>
        <taxon>Asparagaceae</taxon>
        <taxon>Asparagoideae</taxon>
        <taxon>Asparagus</taxon>
    </lineage>
</organism>
<dbReference type="PROSITE" id="PS00973">
    <property type="entry name" value="USP_2"/>
    <property type="match status" value="1"/>
</dbReference>
<dbReference type="InterPro" id="IPR018200">
    <property type="entry name" value="USP_CS"/>
</dbReference>
<dbReference type="EMBL" id="CM007382">
    <property type="protein sequence ID" value="ONK77184.1"/>
    <property type="molecule type" value="Genomic_DNA"/>
</dbReference>
<reference evidence="5" key="1">
    <citation type="journal article" date="2017" name="Nat. Commun.">
        <title>The asparagus genome sheds light on the origin and evolution of a young Y chromosome.</title>
        <authorList>
            <person name="Harkess A."/>
            <person name="Zhou J."/>
            <person name="Xu C."/>
            <person name="Bowers J.E."/>
            <person name="Van der Hulst R."/>
            <person name="Ayyampalayam S."/>
            <person name="Mercati F."/>
            <person name="Riccardi P."/>
            <person name="McKain M.R."/>
            <person name="Kakrana A."/>
            <person name="Tang H."/>
            <person name="Ray J."/>
            <person name="Groenendijk J."/>
            <person name="Arikit S."/>
            <person name="Mathioni S.M."/>
            <person name="Nakano M."/>
            <person name="Shan H."/>
            <person name="Telgmann-Rauber A."/>
            <person name="Kanno A."/>
            <person name="Yue Z."/>
            <person name="Chen H."/>
            <person name="Li W."/>
            <person name="Chen Y."/>
            <person name="Xu X."/>
            <person name="Zhang Y."/>
            <person name="Luo S."/>
            <person name="Chen H."/>
            <person name="Gao J."/>
            <person name="Mao Z."/>
            <person name="Pires J.C."/>
            <person name="Luo M."/>
            <person name="Kudrna D."/>
            <person name="Wing R.A."/>
            <person name="Meyers B.C."/>
            <person name="Yi K."/>
            <person name="Kong H."/>
            <person name="Lavrijsen P."/>
            <person name="Sunseri F."/>
            <person name="Falavigna A."/>
            <person name="Ye Y."/>
            <person name="Leebens-Mack J.H."/>
            <person name="Chen G."/>
        </authorList>
    </citation>
    <scope>NUCLEOTIDE SEQUENCE [LARGE SCALE GENOMIC DNA]</scope>
    <source>
        <strain evidence="5">cv. DH0086</strain>
    </source>
</reference>
<feature type="region of interest" description="Disordered" evidence="2">
    <location>
        <begin position="376"/>
        <end position="398"/>
    </location>
</feature>
<evidence type="ECO:0000256" key="2">
    <source>
        <dbReference type="SAM" id="MobiDB-lite"/>
    </source>
</evidence>
<feature type="region of interest" description="Disordered" evidence="2">
    <location>
        <begin position="514"/>
        <end position="543"/>
    </location>
</feature>
<comment type="similarity">
    <text evidence="1">Belongs to the peptidase C19 family.</text>
</comment>
<dbReference type="GO" id="GO:0016579">
    <property type="term" value="P:protein deubiquitination"/>
    <property type="evidence" value="ECO:0007669"/>
    <property type="project" value="InterPro"/>
</dbReference>
<name>A0A5P1FGJ5_ASPOF</name>
<feature type="region of interest" description="Disordered" evidence="2">
    <location>
        <begin position="267"/>
        <end position="310"/>
    </location>
</feature>
<evidence type="ECO:0000313" key="5">
    <source>
        <dbReference type="Proteomes" id="UP000243459"/>
    </source>
</evidence>
<dbReference type="PANTHER" id="PTHR24006:SF781">
    <property type="entry name" value="LD34905P"/>
    <property type="match status" value="1"/>
</dbReference>
<dbReference type="InterPro" id="IPR038765">
    <property type="entry name" value="Papain-like_cys_pep_sf"/>
</dbReference>
<feature type="compositionally biased region" description="Basic and acidic residues" evidence="2">
    <location>
        <begin position="379"/>
        <end position="388"/>
    </location>
</feature>
<dbReference type="PROSITE" id="PS50235">
    <property type="entry name" value="USP_3"/>
    <property type="match status" value="1"/>
</dbReference>
<evidence type="ECO:0000313" key="4">
    <source>
        <dbReference type="EMBL" id="ONK77184.1"/>
    </source>
</evidence>
<dbReference type="InterPro" id="IPR050164">
    <property type="entry name" value="Peptidase_C19"/>
</dbReference>
<feature type="domain" description="USP" evidence="3">
    <location>
        <begin position="44"/>
        <end position="668"/>
    </location>
</feature>